<reference evidence="1 2" key="1">
    <citation type="submission" date="2022-01" db="EMBL/GenBank/DDBJ databases">
        <authorList>
            <person name="Xiong W."/>
            <person name="Schranz E."/>
        </authorList>
    </citation>
    <scope>NUCLEOTIDE SEQUENCE [LARGE SCALE GENOMIC DNA]</scope>
</reference>
<gene>
    <name evidence="1" type="ORF">LVIROSA_LOCUS7358</name>
</gene>
<evidence type="ECO:0000313" key="1">
    <source>
        <dbReference type="EMBL" id="CAH1419857.1"/>
    </source>
</evidence>
<sequence length="118" mass="13966">MISYLQPKLLISGWVGGSISNRKRAGPVRWSHGDWFRARVGYPDDPYPLPNLADYKIIQFEQNRYQLVSKSILLPLFQADICIVFLASWNRCSSPRLRLWLDLGIWHLRPRIWLWLED</sequence>
<dbReference type="AlphaFoldDB" id="A0AAU9LZU3"/>
<accession>A0AAU9LZU3</accession>
<comment type="caution">
    <text evidence="1">The sequence shown here is derived from an EMBL/GenBank/DDBJ whole genome shotgun (WGS) entry which is preliminary data.</text>
</comment>
<name>A0AAU9LZU3_9ASTR</name>
<keyword evidence="2" id="KW-1185">Reference proteome</keyword>
<proteinExistence type="predicted"/>
<dbReference type="Proteomes" id="UP001157418">
    <property type="component" value="Unassembled WGS sequence"/>
</dbReference>
<protein>
    <submittedName>
        <fullName evidence="1">Uncharacterized protein</fullName>
    </submittedName>
</protein>
<organism evidence="1 2">
    <name type="scientific">Lactuca virosa</name>
    <dbReference type="NCBI Taxonomy" id="75947"/>
    <lineage>
        <taxon>Eukaryota</taxon>
        <taxon>Viridiplantae</taxon>
        <taxon>Streptophyta</taxon>
        <taxon>Embryophyta</taxon>
        <taxon>Tracheophyta</taxon>
        <taxon>Spermatophyta</taxon>
        <taxon>Magnoliopsida</taxon>
        <taxon>eudicotyledons</taxon>
        <taxon>Gunneridae</taxon>
        <taxon>Pentapetalae</taxon>
        <taxon>asterids</taxon>
        <taxon>campanulids</taxon>
        <taxon>Asterales</taxon>
        <taxon>Asteraceae</taxon>
        <taxon>Cichorioideae</taxon>
        <taxon>Cichorieae</taxon>
        <taxon>Lactucinae</taxon>
        <taxon>Lactuca</taxon>
    </lineage>
</organism>
<dbReference type="EMBL" id="CAKMRJ010000602">
    <property type="protein sequence ID" value="CAH1419857.1"/>
    <property type="molecule type" value="Genomic_DNA"/>
</dbReference>
<evidence type="ECO:0000313" key="2">
    <source>
        <dbReference type="Proteomes" id="UP001157418"/>
    </source>
</evidence>